<dbReference type="InterPro" id="IPR023198">
    <property type="entry name" value="PGP-like_dom2"/>
</dbReference>
<dbReference type="InterPro" id="IPR036412">
    <property type="entry name" value="HAD-like_sf"/>
</dbReference>
<dbReference type="Proteomes" id="UP001179121">
    <property type="component" value="Chromosome"/>
</dbReference>
<dbReference type="PRINTS" id="PR00413">
    <property type="entry name" value="HADHALOGNASE"/>
</dbReference>
<dbReference type="RefSeq" id="WP_289271512.1">
    <property type="nucleotide sequence ID" value="NZ_OX365700.1"/>
</dbReference>
<accession>A0AA86T9B8</accession>
<evidence type="ECO:0000256" key="1">
    <source>
        <dbReference type="ARBA" id="ARBA00000830"/>
    </source>
</evidence>
<evidence type="ECO:0000313" key="5">
    <source>
        <dbReference type="EMBL" id="CAI4034096.1"/>
    </source>
</evidence>
<dbReference type="InterPro" id="IPR006439">
    <property type="entry name" value="HAD-SF_hydro_IA"/>
</dbReference>
<dbReference type="AlphaFoldDB" id="A0AA86T9B8"/>
<sequence>MRVPVKLLIFDLDGTLVESKWDIADAVNLTLRDLGLPERPQEEIFGFVGDGVKRLLRLAVGEMDEIRYAEALRVFRVHYLAHCLDRTRFYPGVEPVLTHFARKSKAVATNKALEYTKVILKGLGDHHFDYIVGGDNGFGLKPEPGMLLHILDQLGVDREQAVLIGDSTNDINGGHNAGIRVCAVGYGMGNRERMQACRPDWFIERPEELMEIFE</sequence>
<dbReference type="SFLD" id="SFLDG01129">
    <property type="entry name" value="C1.5:_HAD__Beta-PGM__Phosphata"/>
    <property type="match status" value="1"/>
</dbReference>
<protein>
    <recommendedName>
        <fullName evidence="4">phosphoglycolate phosphatase</fullName>
        <ecNumber evidence="4">3.1.3.18</ecNumber>
    </recommendedName>
</protein>
<dbReference type="Gene3D" id="3.40.50.1000">
    <property type="entry name" value="HAD superfamily/HAD-like"/>
    <property type="match status" value="1"/>
</dbReference>
<organism evidence="5 6">
    <name type="scientific">Nitrospira tepida</name>
    <dbReference type="NCBI Taxonomy" id="2973512"/>
    <lineage>
        <taxon>Bacteria</taxon>
        <taxon>Pseudomonadati</taxon>
        <taxon>Nitrospirota</taxon>
        <taxon>Nitrospiria</taxon>
        <taxon>Nitrospirales</taxon>
        <taxon>Nitrospiraceae</taxon>
        <taxon>Nitrospira</taxon>
    </lineage>
</organism>
<dbReference type="PANTHER" id="PTHR43434:SF1">
    <property type="entry name" value="PHOSPHOGLYCOLATE PHOSPHATASE"/>
    <property type="match status" value="1"/>
</dbReference>
<evidence type="ECO:0000256" key="4">
    <source>
        <dbReference type="ARBA" id="ARBA00013078"/>
    </source>
</evidence>
<comment type="similarity">
    <text evidence="3">Belongs to the HAD-like hydrolase superfamily. CbbY/CbbZ/Gph/YieH family.</text>
</comment>
<dbReference type="EMBL" id="OX365700">
    <property type="protein sequence ID" value="CAI4034096.1"/>
    <property type="molecule type" value="Genomic_DNA"/>
</dbReference>
<comment type="pathway">
    <text evidence="2">Organic acid metabolism; glycolate biosynthesis; glycolate from 2-phosphoglycolate: step 1/1.</text>
</comment>
<reference evidence="5" key="1">
    <citation type="submission" date="2022-10" db="EMBL/GenBank/DDBJ databases">
        <authorList>
            <person name="Koch H."/>
        </authorList>
    </citation>
    <scope>NUCLEOTIDE SEQUENCE</scope>
    <source>
        <strain evidence="5">DNF</strain>
    </source>
</reference>
<dbReference type="InterPro" id="IPR023214">
    <property type="entry name" value="HAD_sf"/>
</dbReference>
<evidence type="ECO:0000256" key="3">
    <source>
        <dbReference type="ARBA" id="ARBA00006171"/>
    </source>
</evidence>
<dbReference type="NCBIfam" id="TIGR01509">
    <property type="entry name" value="HAD-SF-IA-v3"/>
    <property type="match status" value="1"/>
</dbReference>
<dbReference type="Gene3D" id="1.10.150.240">
    <property type="entry name" value="Putative phosphatase, domain 2"/>
    <property type="match status" value="1"/>
</dbReference>
<dbReference type="PANTHER" id="PTHR43434">
    <property type="entry name" value="PHOSPHOGLYCOLATE PHOSPHATASE"/>
    <property type="match status" value="1"/>
</dbReference>
<gene>
    <name evidence="5" type="ORF">DNFV4_04540</name>
</gene>
<dbReference type="GO" id="GO:0008967">
    <property type="term" value="F:phosphoglycolate phosphatase activity"/>
    <property type="evidence" value="ECO:0007669"/>
    <property type="project" value="UniProtKB-EC"/>
</dbReference>
<dbReference type="Pfam" id="PF13419">
    <property type="entry name" value="HAD_2"/>
    <property type="match status" value="1"/>
</dbReference>
<evidence type="ECO:0000256" key="2">
    <source>
        <dbReference type="ARBA" id="ARBA00004818"/>
    </source>
</evidence>
<dbReference type="SFLD" id="SFLDS00003">
    <property type="entry name" value="Haloacid_Dehalogenase"/>
    <property type="match status" value="1"/>
</dbReference>
<evidence type="ECO:0000313" key="6">
    <source>
        <dbReference type="Proteomes" id="UP001179121"/>
    </source>
</evidence>
<dbReference type="EC" id="3.1.3.18" evidence="4"/>
<comment type="catalytic activity">
    <reaction evidence="1">
        <text>2-phosphoglycolate + H2O = glycolate + phosphate</text>
        <dbReference type="Rhea" id="RHEA:14369"/>
        <dbReference type="ChEBI" id="CHEBI:15377"/>
        <dbReference type="ChEBI" id="CHEBI:29805"/>
        <dbReference type="ChEBI" id="CHEBI:43474"/>
        <dbReference type="ChEBI" id="CHEBI:58033"/>
        <dbReference type="EC" id="3.1.3.18"/>
    </reaction>
</comment>
<dbReference type="InterPro" id="IPR050155">
    <property type="entry name" value="HAD-like_hydrolase_sf"/>
</dbReference>
<dbReference type="KEGG" id="nti:DNFV4_04540"/>
<dbReference type="SUPFAM" id="SSF56784">
    <property type="entry name" value="HAD-like"/>
    <property type="match status" value="1"/>
</dbReference>
<dbReference type="NCBIfam" id="TIGR01549">
    <property type="entry name" value="HAD-SF-IA-v1"/>
    <property type="match status" value="1"/>
</dbReference>
<keyword evidence="6" id="KW-1185">Reference proteome</keyword>
<dbReference type="GO" id="GO:0006281">
    <property type="term" value="P:DNA repair"/>
    <property type="evidence" value="ECO:0007669"/>
    <property type="project" value="TreeGrafter"/>
</dbReference>
<dbReference type="InterPro" id="IPR041492">
    <property type="entry name" value="HAD_2"/>
</dbReference>
<dbReference type="GO" id="GO:0005829">
    <property type="term" value="C:cytosol"/>
    <property type="evidence" value="ECO:0007669"/>
    <property type="project" value="TreeGrafter"/>
</dbReference>
<name>A0AA86T9B8_9BACT</name>
<proteinExistence type="inferred from homology"/>